<dbReference type="EMBL" id="JARIHO010000088">
    <property type="protein sequence ID" value="KAJ7307654.1"/>
    <property type="molecule type" value="Genomic_DNA"/>
</dbReference>
<accession>A0AAD7EAK8</accession>
<keyword evidence="2" id="KW-1185">Reference proteome</keyword>
<proteinExistence type="predicted"/>
<dbReference type="AlphaFoldDB" id="A0AAD7EAK8"/>
<dbReference type="Proteomes" id="UP001218218">
    <property type="component" value="Unassembled WGS sequence"/>
</dbReference>
<comment type="caution">
    <text evidence="1">The sequence shown here is derived from an EMBL/GenBank/DDBJ whole genome shotgun (WGS) entry which is preliminary data.</text>
</comment>
<sequence length="160" mass="18825">MQSFAFDSERITKSSIQSTETHSRYTTRTVKHVLSRHCTILEDSTGTVCGTIDWRERTLELGGKKASIEQLKRKVSNFSMTRYWKWVDGDEYKVKYAENMWIVTASMGEVVAEFTSTVERALRSNLFPVWRIARDVRDEERQFLLLILLYSETKRLDRED</sequence>
<evidence type="ECO:0000313" key="2">
    <source>
        <dbReference type="Proteomes" id="UP001218218"/>
    </source>
</evidence>
<name>A0AAD7EAK8_9AGAR</name>
<organism evidence="1 2">
    <name type="scientific">Mycena albidolilacea</name>
    <dbReference type="NCBI Taxonomy" id="1033008"/>
    <lineage>
        <taxon>Eukaryota</taxon>
        <taxon>Fungi</taxon>
        <taxon>Dikarya</taxon>
        <taxon>Basidiomycota</taxon>
        <taxon>Agaricomycotina</taxon>
        <taxon>Agaricomycetes</taxon>
        <taxon>Agaricomycetidae</taxon>
        <taxon>Agaricales</taxon>
        <taxon>Marasmiineae</taxon>
        <taxon>Mycenaceae</taxon>
        <taxon>Mycena</taxon>
    </lineage>
</organism>
<evidence type="ECO:0000313" key="1">
    <source>
        <dbReference type="EMBL" id="KAJ7307654.1"/>
    </source>
</evidence>
<protein>
    <submittedName>
        <fullName evidence="1">Uncharacterized protein</fullName>
    </submittedName>
</protein>
<gene>
    <name evidence="1" type="ORF">DFH08DRAFT_492973</name>
</gene>
<reference evidence="1" key="1">
    <citation type="submission" date="2023-03" db="EMBL/GenBank/DDBJ databases">
        <title>Massive genome expansion in bonnet fungi (Mycena s.s.) driven by repeated elements and novel gene families across ecological guilds.</title>
        <authorList>
            <consortium name="Lawrence Berkeley National Laboratory"/>
            <person name="Harder C.B."/>
            <person name="Miyauchi S."/>
            <person name="Viragh M."/>
            <person name="Kuo A."/>
            <person name="Thoen E."/>
            <person name="Andreopoulos B."/>
            <person name="Lu D."/>
            <person name="Skrede I."/>
            <person name="Drula E."/>
            <person name="Henrissat B."/>
            <person name="Morin E."/>
            <person name="Kohler A."/>
            <person name="Barry K."/>
            <person name="LaButti K."/>
            <person name="Morin E."/>
            <person name="Salamov A."/>
            <person name="Lipzen A."/>
            <person name="Mereny Z."/>
            <person name="Hegedus B."/>
            <person name="Baldrian P."/>
            <person name="Stursova M."/>
            <person name="Weitz H."/>
            <person name="Taylor A."/>
            <person name="Grigoriev I.V."/>
            <person name="Nagy L.G."/>
            <person name="Martin F."/>
            <person name="Kauserud H."/>
        </authorList>
    </citation>
    <scope>NUCLEOTIDE SEQUENCE</scope>
    <source>
        <strain evidence="1">CBHHK002</strain>
    </source>
</reference>